<dbReference type="Proteomes" id="UP000828941">
    <property type="component" value="Chromosome 3"/>
</dbReference>
<sequence length="110" mass="11963">MKGSLVHLFLLMMLIFLKQQYCRVAATDSKGSNSNLSINNATTDGCVGGIHDCSNAISDDLSLFMDEPLRRMLAIKVPPVTRDTVNPGQSASAKIPETCNAYKKGCHNNF</sequence>
<organism evidence="1 2">
    <name type="scientific">Bauhinia variegata</name>
    <name type="common">Purple orchid tree</name>
    <name type="synonym">Phanera variegata</name>
    <dbReference type="NCBI Taxonomy" id="167791"/>
    <lineage>
        <taxon>Eukaryota</taxon>
        <taxon>Viridiplantae</taxon>
        <taxon>Streptophyta</taxon>
        <taxon>Embryophyta</taxon>
        <taxon>Tracheophyta</taxon>
        <taxon>Spermatophyta</taxon>
        <taxon>Magnoliopsida</taxon>
        <taxon>eudicotyledons</taxon>
        <taxon>Gunneridae</taxon>
        <taxon>Pentapetalae</taxon>
        <taxon>rosids</taxon>
        <taxon>fabids</taxon>
        <taxon>Fabales</taxon>
        <taxon>Fabaceae</taxon>
        <taxon>Cercidoideae</taxon>
        <taxon>Cercideae</taxon>
        <taxon>Bauhiniinae</taxon>
        <taxon>Bauhinia</taxon>
    </lineage>
</organism>
<comment type="caution">
    <text evidence="1">The sequence shown here is derived from an EMBL/GenBank/DDBJ whole genome shotgun (WGS) entry which is preliminary data.</text>
</comment>
<keyword evidence="2" id="KW-1185">Reference proteome</keyword>
<dbReference type="EMBL" id="CM039428">
    <property type="protein sequence ID" value="KAI4352435.1"/>
    <property type="molecule type" value="Genomic_DNA"/>
</dbReference>
<reference evidence="1 2" key="1">
    <citation type="journal article" date="2022" name="DNA Res.">
        <title>Chromosomal-level genome assembly of the orchid tree Bauhinia variegata (Leguminosae; Cercidoideae) supports the allotetraploid origin hypothesis of Bauhinia.</title>
        <authorList>
            <person name="Zhong Y."/>
            <person name="Chen Y."/>
            <person name="Zheng D."/>
            <person name="Pang J."/>
            <person name="Liu Y."/>
            <person name="Luo S."/>
            <person name="Meng S."/>
            <person name="Qian L."/>
            <person name="Wei D."/>
            <person name="Dai S."/>
            <person name="Zhou R."/>
        </authorList>
    </citation>
    <scope>NUCLEOTIDE SEQUENCE [LARGE SCALE GENOMIC DNA]</scope>
    <source>
        <strain evidence="1">BV-YZ2020</strain>
    </source>
</reference>
<evidence type="ECO:0000313" key="2">
    <source>
        <dbReference type="Proteomes" id="UP000828941"/>
    </source>
</evidence>
<accession>A0ACB9PUK1</accession>
<proteinExistence type="predicted"/>
<name>A0ACB9PUK1_BAUVA</name>
<protein>
    <submittedName>
        <fullName evidence="1">Uncharacterized protein</fullName>
    </submittedName>
</protein>
<gene>
    <name evidence="1" type="ORF">L6164_006685</name>
</gene>
<evidence type="ECO:0000313" key="1">
    <source>
        <dbReference type="EMBL" id="KAI4352435.1"/>
    </source>
</evidence>